<dbReference type="InterPro" id="IPR006153">
    <property type="entry name" value="Cation/H_exchanger_TM"/>
</dbReference>
<dbReference type="EMBL" id="FOSW01000021">
    <property type="protein sequence ID" value="SFL88206.1"/>
    <property type="molecule type" value="Genomic_DNA"/>
</dbReference>
<evidence type="ECO:0000256" key="8">
    <source>
        <dbReference type="ARBA" id="ARBA00023065"/>
    </source>
</evidence>
<evidence type="ECO:0000256" key="2">
    <source>
        <dbReference type="ARBA" id="ARBA00005551"/>
    </source>
</evidence>
<feature type="transmembrane region" description="Helical" evidence="11">
    <location>
        <begin position="377"/>
        <end position="404"/>
    </location>
</feature>
<evidence type="ECO:0000256" key="5">
    <source>
        <dbReference type="ARBA" id="ARBA00022692"/>
    </source>
</evidence>
<comment type="similarity">
    <text evidence="2">Belongs to the monovalent cation:proton antiporter 2 (CPA2) transporter (TC 2.A.37) family.</text>
</comment>
<dbReference type="PANTHER" id="PTHR43562:SF3">
    <property type="entry name" value="SODIUM ION_PROTON EXCHANGER (EUROFUNG)"/>
    <property type="match status" value="1"/>
</dbReference>
<feature type="transmembrane region" description="Helical" evidence="11">
    <location>
        <begin position="35"/>
        <end position="54"/>
    </location>
</feature>
<dbReference type="InParanoid" id="A0A1I4LBG8"/>
<evidence type="ECO:0000313" key="14">
    <source>
        <dbReference type="Proteomes" id="UP000199152"/>
    </source>
</evidence>
<dbReference type="Gene3D" id="1.20.1530.20">
    <property type="match status" value="1"/>
</dbReference>
<evidence type="ECO:0000256" key="1">
    <source>
        <dbReference type="ARBA" id="ARBA00004141"/>
    </source>
</evidence>
<dbReference type="STRING" id="504800.SAMN04488085_1215"/>
<dbReference type="GO" id="GO:0015297">
    <property type="term" value="F:antiporter activity"/>
    <property type="evidence" value="ECO:0007669"/>
    <property type="project" value="UniProtKB-KW"/>
</dbReference>
<keyword evidence="8" id="KW-0406">Ion transport</keyword>
<proteinExistence type="inferred from homology"/>
<dbReference type="InterPro" id="IPR038770">
    <property type="entry name" value="Na+/solute_symporter_sf"/>
</dbReference>
<reference evidence="13 14" key="1">
    <citation type="submission" date="2016-10" db="EMBL/GenBank/DDBJ databases">
        <authorList>
            <person name="de Groot N.N."/>
        </authorList>
    </citation>
    <scope>NUCLEOTIDE SEQUENCE [LARGE SCALE GENOMIC DNA]</scope>
    <source>
        <strain evidence="13 14">DSM 45317</strain>
    </source>
</reference>
<dbReference type="AlphaFoldDB" id="A0A1I4LBG8"/>
<dbReference type="RefSeq" id="WP_091329765.1">
    <property type="nucleotide sequence ID" value="NZ_FOSW01000021.1"/>
</dbReference>
<feature type="transmembrane region" description="Helical" evidence="11">
    <location>
        <begin position="175"/>
        <end position="201"/>
    </location>
</feature>
<evidence type="ECO:0000259" key="12">
    <source>
        <dbReference type="Pfam" id="PF00999"/>
    </source>
</evidence>
<feature type="transmembrane region" description="Helical" evidence="11">
    <location>
        <begin position="302"/>
        <end position="321"/>
    </location>
</feature>
<dbReference type="PANTHER" id="PTHR43562">
    <property type="entry name" value="NAPA-TYPE SODIUM/HYDROGEN ANTIPORTER"/>
    <property type="match status" value="1"/>
</dbReference>
<keyword evidence="9 11" id="KW-0472">Membrane</keyword>
<feature type="transmembrane region" description="Helical" evidence="11">
    <location>
        <begin position="333"/>
        <end position="357"/>
    </location>
</feature>
<protein>
    <submittedName>
        <fullName evidence="13">Transporter, CPA2 family</fullName>
    </submittedName>
</protein>
<keyword evidence="5 11" id="KW-0812">Transmembrane</keyword>
<evidence type="ECO:0000256" key="7">
    <source>
        <dbReference type="ARBA" id="ARBA00023053"/>
    </source>
</evidence>
<feature type="transmembrane region" description="Helical" evidence="11">
    <location>
        <begin position="256"/>
        <end position="282"/>
    </location>
</feature>
<keyword evidence="10" id="KW-0739">Sodium transport</keyword>
<feature type="transmembrane region" description="Helical" evidence="11">
    <location>
        <begin position="105"/>
        <end position="128"/>
    </location>
</feature>
<feature type="transmembrane region" description="Helical" evidence="11">
    <location>
        <begin position="140"/>
        <end position="163"/>
    </location>
</feature>
<dbReference type="Proteomes" id="UP000199152">
    <property type="component" value="Unassembled WGS sequence"/>
</dbReference>
<organism evidence="13 14">
    <name type="scientific">Geodermatophilus ruber</name>
    <dbReference type="NCBI Taxonomy" id="504800"/>
    <lineage>
        <taxon>Bacteria</taxon>
        <taxon>Bacillati</taxon>
        <taxon>Actinomycetota</taxon>
        <taxon>Actinomycetes</taxon>
        <taxon>Geodermatophilales</taxon>
        <taxon>Geodermatophilaceae</taxon>
        <taxon>Geodermatophilus</taxon>
    </lineage>
</organism>
<feature type="transmembrane region" description="Helical" evidence="11">
    <location>
        <begin position="6"/>
        <end position="23"/>
    </location>
</feature>
<dbReference type="GO" id="GO:0006814">
    <property type="term" value="P:sodium ion transport"/>
    <property type="evidence" value="ECO:0007669"/>
    <property type="project" value="UniProtKB-KW"/>
</dbReference>
<keyword evidence="14" id="KW-1185">Reference proteome</keyword>
<keyword evidence="6 11" id="KW-1133">Transmembrane helix</keyword>
<feature type="domain" description="Cation/H+ exchanger transmembrane" evidence="12">
    <location>
        <begin position="20"/>
        <end position="418"/>
    </location>
</feature>
<dbReference type="GO" id="GO:0016020">
    <property type="term" value="C:membrane"/>
    <property type="evidence" value="ECO:0007669"/>
    <property type="project" value="UniProtKB-SubCell"/>
</dbReference>
<evidence type="ECO:0000256" key="11">
    <source>
        <dbReference type="SAM" id="Phobius"/>
    </source>
</evidence>
<keyword evidence="4" id="KW-0050">Antiport</keyword>
<evidence type="ECO:0000256" key="10">
    <source>
        <dbReference type="ARBA" id="ARBA00023201"/>
    </source>
</evidence>
<dbReference type="OrthoDB" id="9793589at2"/>
<dbReference type="GO" id="GO:1902600">
    <property type="term" value="P:proton transmembrane transport"/>
    <property type="evidence" value="ECO:0007669"/>
    <property type="project" value="InterPro"/>
</dbReference>
<gene>
    <name evidence="13" type="ORF">SAMN04488085_1215</name>
</gene>
<keyword evidence="7" id="KW-0915">Sodium</keyword>
<evidence type="ECO:0000256" key="9">
    <source>
        <dbReference type="ARBA" id="ARBA00023136"/>
    </source>
</evidence>
<sequence length="447" mass="46151">MSTQALGSLTLALLLLVAGANLFGQLAVRLRQPKVVGEILAGILLGPSLLGLLAPGATAQIFGTGERDPSTVVLGFLYHLGLLLLMFVSGAGVRNVLGKDNRRPTAWILGLGTALPFLIALGAARLLPLDAFMGEAGSETAVVLVFAIAAAVTSIPVITKIFYDLGILHTRFASLMLGVAVLEDIILWGFLALATAIASATVADTDAGVAGSVAVHVGVNALYVVLAMTVMPAVLRRLSRARWNILASQSPTAWVVVVFLGYVSVAAALDVTLAFAAFLAGFGVVGGMRSSEEHRFGAPIDAISHVSSAVFIPIYFALVGYRLDFTRGFSGLMVVGFLLGSTAVVLVSVGLAARVAGFRGLDILNLALTHNARGGPGIVLASVAFDAGIISAPFFTTLVLTAVITSQACGVWLDVVLRKGWPLLSSEGPVQPRHAVPGSLSAPANRA</sequence>
<feature type="transmembrane region" description="Helical" evidence="11">
    <location>
        <begin position="213"/>
        <end position="235"/>
    </location>
</feature>
<evidence type="ECO:0000256" key="3">
    <source>
        <dbReference type="ARBA" id="ARBA00022448"/>
    </source>
</evidence>
<name>A0A1I4LBG8_9ACTN</name>
<comment type="subcellular location">
    <subcellularLocation>
        <location evidence="1">Membrane</location>
        <topology evidence="1">Multi-pass membrane protein</topology>
    </subcellularLocation>
</comment>
<dbReference type="Pfam" id="PF00999">
    <property type="entry name" value="Na_H_Exchanger"/>
    <property type="match status" value="1"/>
</dbReference>
<keyword evidence="3" id="KW-0813">Transport</keyword>
<evidence type="ECO:0000256" key="6">
    <source>
        <dbReference type="ARBA" id="ARBA00022989"/>
    </source>
</evidence>
<evidence type="ECO:0000256" key="4">
    <source>
        <dbReference type="ARBA" id="ARBA00022449"/>
    </source>
</evidence>
<feature type="transmembrane region" description="Helical" evidence="11">
    <location>
        <begin position="74"/>
        <end position="93"/>
    </location>
</feature>
<evidence type="ECO:0000313" key="13">
    <source>
        <dbReference type="EMBL" id="SFL88206.1"/>
    </source>
</evidence>
<accession>A0A1I4LBG8</accession>